<evidence type="ECO:0000313" key="1">
    <source>
        <dbReference type="Proteomes" id="UP000887576"/>
    </source>
</evidence>
<reference evidence="2" key="1">
    <citation type="submission" date="2022-11" db="UniProtKB">
        <authorList>
            <consortium name="WormBaseParasite"/>
        </authorList>
    </citation>
    <scope>IDENTIFICATION</scope>
</reference>
<sequence length="116" mass="13388">MVLAVNLTAIFFVSVSALIAHQYNHRGAYFPILAYLWFIKYGSTSTLAHHLAIMCARSYTKHEETPEQFEFECTMIYFSIPILLVTALFHYLYYVVYENSPLFDDNESEGSEVAEI</sequence>
<name>A0AC34Q8W4_9BILA</name>
<accession>A0AC34Q8W4</accession>
<dbReference type="Proteomes" id="UP000887576">
    <property type="component" value="Unplaced"/>
</dbReference>
<proteinExistence type="predicted"/>
<organism evidence="1 2">
    <name type="scientific">Panagrolaimus sp. JU765</name>
    <dbReference type="NCBI Taxonomy" id="591449"/>
    <lineage>
        <taxon>Eukaryota</taxon>
        <taxon>Metazoa</taxon>
        <taxon>Ecdysozoa</taxon>
        <taxon>Nematoda</taxon>
        <taxon>Chromadorea</taxon>
        <taxon>Rhabditida</taxon>
        <taxon>Tylenchina</taxon>
        <taxon>Panagrolaimomorpha</taxon>
        <taxon>Panagrolaimoidea</taxon>
        <taxon>Panagrolaimidae</taxon>
        <taxon>Panagrolaimus</taxon>
    </lineage>
</organism>
<evidence type="ECO:0000313" key="2">
    <source>
        <dbReference type="WBParaSite" id="JU765_v2.g14083.t2"/>
    </source>
</evidence>
<protein>
    <submittedName>
        <fullName evidence="2">Uncharacterized protein</fullName>
    </submittedName>
</protein>
<dbReference type="WBParaSite" id="JU765_v2.g14083.t2">
    <property type="protein sequence ID" value="JU765_v2.g14083.t2"/>
    <property type="gene ID" value="JU765_v2.g14083"/>
</dbReference>